<keyword evidence="2" id="KW-1185">Reference proteome</keyword>
<reference evidence="1" key="3">
    <citation type="submission" date="2025-09" db="UniProtKB">
        <authorList>
            <consortium name="Ensembl"/>
        </authorList>
    </citation>
    <scope>IDENTIFICATION</scope>
</reference>
<dbReference type="Ensembl" id="ENSACAT00000058031.1">
    <property type="protein sequence ID" value="ENSACAP00000040739.1"/>
    <property type="gene ID" value="ENSACAG00000038467.1"/>
</dbReference>
<dbReference type="InterPro" id="IPR043128">
    <property type="entry name" value="Rev_trsase/Diguanyl_cyclase"/>
</dbReference>
<proteinExistence type="predicted"/>
<dbReference type="SUPFAM" id="SSF56672">
    <property type="entry name" value="DNA/RNA polymerases"/>
    <property type="match status" value="1"/>
</dbReference>
<dbReference type="AlphaFoldDB" id="A0A803TZU9"/>
<dbReference type="InterPro" id="IPR043502">
    <property type="entry name" value="DNA/RNA_pol_sf"/>
</dbReference>
<reference evidence="1" key="2">
    <citation type="submission" date="2025-08" db="UniProtKB">
        <authorList>
            <consortium name="Ensembl"/>
        </authorList>
    </citation>
    <scope>IDENTIFICATION</scope>
</reference>
<accession>A0A803TZU9</accession>
<dbReference type="InterPro" id="IPR051320">
    <property type="entry name" value="Viral_Replic_Matur_Polypro"/>
</dbReference>
<dbReference type="Proteomes" id="UP000001646">
    <property type="component" value="Chromosome 3"/>
</dbReference>
<dbReference type="InParanoid" id="A0A803TZU9"/>
<evidence type="ECO:0000313" key="2">
    <source>
        <dbReference type="Proteomes" id="UP000001646"/>
    </source>
</evidence>
<organism evidence="1 2">
    <name type="scientific">Anolis carolinensis</name>
    <name type="common">Green anole</name>
    <name type="synonym">American chameleon</name>
    <dbReference type="NCBI Taxonomy" id="28377"/>
    <lineage>
        <taxon>Eukaryota</taxon>
        <taxon>Metazoa</taxon>
        <taxon>Chordata</taxon>
        <taxon>Craniata</taxon>
        <taxon>Vertebrata</taxon>
        <taxon>Euteleostomi</taxon>
        <taxon>Lepidosauria</taxon>
        <taxon>Squamata</taxon>
        <taxon>Bifurcata</taxon>
        <taxon>Unidentata</taxon>
        <taxon>Episquamata</taxon>
        <taxon>Toxicofera</taxon>
        <taxon>Iguania</taxon>
        <taxon>Dactyloidae</taxon>
        <taxon>Anolis</taxon>
    </lineage>
</organism>
<name>A0A803TZU9_ANOCA</name>
<evidence type="ECO:0000313" key="1">
    <source>
        <dbReference type="Ensembl" id="ENSACAP00000040739.1"/>
    </source>
</evidence>
<reference evidence="1 2" key="1">
    <citation type="submission" date="2009-12" db="EMBL/GenBank/DDBJ databases">
        <title>The Genome Sequence of Anolis carolinensis (Green Anole Lizard).</title>
        <authorList>
            <consortium name="The Genome Sequencing Platform"/>
            <person name="Di Palma F."/>
            <person name="Alfoldi J."/>
            <person name="Heiman D."/>
            <person name="Young S."/>
            <person name="Grabherr M."/>
            <person name="Johnson J."/>
            <person name="Lander E.S."/>
            <person name="Lindblad-Toh K."/>
        </authorList>
    </citation>
    <scope>NUCLEOTIDE SEQUENCE [LARGE SCALE GENOMIC DNA]</scope>
    <source>
        <strain evidence="1 2">JBL SC #1</strain>
    </source>
</reference>
<dbReference type="Gene3D" id="3.30.70.270">
    <property type="match status" value="1"/>
</dbReference>
<dbReference type="PANTHER" id="PTHR33064:SF29">
    <property type="entry name" value="PEPTIDASE A2 DOMAIN-CONTAINING PROTEIN-RELATED"/>
    <property type="match status" value="1"/>
</dbReference>
<dbReference type="Gene3D" id="3.10.20.370">
    <property type="match status" value="1"/>
</dbReference>
<dbReference type="GeneTree" id="ENSGT01120000271981"/>
<dbReference type="PANTHER" id="PTHR33064">
    <property type="entry name" value="POL PROTEIN"/>
    <property type="match status" value="1"/>
</dbReference>
<evidence type="ECO:0008006" key="3">
    <source>
        <dbReference type="Google" id="ProtNLM"/>
    </source>
</evidence>
<protein>
    <recommendedName>
        <fullName evidence="3">Reverse transcriptase/retrotransposon-derived protein RNase H-like domain-containing protein</fullName>
    </recommendedName>
</protein>
<sequence>RDPEEKRDKQCLINVQAVCLAVPFEWTQEQNAAFQQIKSVLLTAPPLNLPDVAKSFTLYVAEKEGIAIGVLTQTLDMVAKGWPPCLRAVAAAALVSKEARKLTLGQDLTIKPTLLALHTVMLAT</sequence>